<feature type="compositionally biased region" description="Basic and acidic residues" evidence="1">
    <location>
        <begin position="42"/>
        <end position="53"/>
    </location>
</feature>
<feature type="compositionally biased region" description="Basic and acidic residues" evidence="1">
    <location>
        <begin position="74"/>
        <end position="88"/>
    </location>
</feature>
<accession>A0A4Y2QXK2</accession>
<feature type="region of interest" description="Disordered" evidence="1">
    <location>
        <begin position="36"/>
        <end position="96"/>
    </location>
</feature>
<keyword evidence="3" id="KW-1185">Reference proteome</keyword>
<name>A0A4Y2QXK2_ARAVE</name>
<reference evidence="2 3" key="1">
    <citation type="journal article" date="2019" name="Sci. Rep.">
        <title>Orb-weaving spider Araneus ventricosus genome elucidates the spidroin gene catalogue.</title>
        <authorList>
            <person name="Kono N."/>
            <person name="Nakamura H."/>
            <person name="Ohtoshi R."/>
            <person name="Moran D.A.P."/>
            <person name="Shinohara A."/>
            <person name="Yoshida Y."/>
            <person name="Fujiwara M."/>
            <person name="Mori M."/>
            <person name="Tomita M."/>
            <person name="Arakawa K."/>
        </authorList>
    </citation>
    <scope>NUCLEOTIDE SEQUENCE [LARGE SCALE GENOMIC DNA]</scope>
</reference>
<evidence type="ECO:0000313" key="2">
    <source>
        <dbReference type="EMBL" id="GBN67910.1"/>
    </source>
</evidence>
<dbReference type="AlphaFoldDB" id="A0A4Y2QXK2"/>
<dbReference type="EMBL" id="BGPR01015076">
    <property type="protein sequence ID" value="GBN67910.1"/>
    <property type="molecule type" value="Genomic_DNA"/>
</dbReference>
<protein>
    <submittedName>
        <fullName evidence="2">Uncharacterized protein</fullName>
    </submittedName>
</protein>
<sequence>MYRFLCQGCNSTVRYGEKHPCFFYDNHDTVYTIPQLDESEEMETKHGEIKEKLTGNTNDSSRNILPASQQNGYEESKETNTLHTENDKQIPFTPASKRKRKYSLFAGISTNAQHEHSLET</sequence>
<feature type="compositionally biased region" description="Polar residues" evidence="1">
    <location>
        <begin position="54"/>
        <end position="73"/>
    </location>
</feature>
<evidence type="ECO:0000256" key="1">
    <source>
        <dbReference type="SAM" id="MobiDB-lite"/>
    </source>
</evidence>
<comment type="caution">
    <text evidence="2">The sequence shown here is derived from an EMBL/GenBank/DDBJ whole genome shotgun (WGS) entry which is preliminary data.</text>
</comment>
<gene>
    <name evidence="2" type="ORF">AVEN_128707_1</name>
</gene>
<organism evidence="2 3">
    <name type="scientific">Araneus ventricosus</name>
    <name type="common">Orbweaver spider</name>
    <name type="synonym">Epeira ventricosa</name>
    <dbReference type="NCBI Taxonomy" id="182803"/>
    <lineage>
        <taxon>Eukaryota</taxon>
        <taxon>Metazoa</taxon>
        <taxon>Ecdysozoa</taxon>
        <taxon>Arthropoda</taxon>
        <taxon>Chelicerata</taxon>
        <taxon>Arachnida</taxon>
        <taxon>Araneae</taxon>
        <taxon>Araneomorphae</taxon>
        <taxon>Entelegynae</taxon>
        <taxon>Araneoidea</taxon>
        <taxon>Araneidae</taxon>
        <taxon>Araneus</taxon>
    </lineage>
</organism>
<evidence type="ECO:0000313" key="3">
    <source>
        <dbReference type="Proteomes" id="UP000499080"/>
    </source>
</evidence>
<proteinExistence type="predicted"/>
<dbReference type="Proteomes" id="UP000499080">
    <property type="component" value="Unassembled WGS sequence"/>
</dbReference>